<dbReference type="GO" id="GO:0005524">
    <property type="term" value="F:ATP binding"/>
    <property type="evidence" value="ECO:0007669"/>
    <property type="project" value="UniProtKB-KW"/>
</dbReference>
<dbReference type="InterPro" id="IPR011646">
    <property type="entry name" value="KAP_P-loop"/>
</dbReference>
<keyword evidence="2" id="KW-0067">ATP-binding</keyword>
<evidence type="ECO:0000313" key="3">
    <source>
        <dbReference type="Proteomes" id="UP000467635"/>
    </source>
</evidence>
<dbReference type="PANTHER" id="PTHR34301">
    <property type="entry name" value="DNA-BINDING PROTEIN-RELATED"/>
    <property type="match status" value="1"/>
</dbReference>
<dbReference type="InterPro" id="IPR027417">
    <property type="entry name" value="P-loop_NTPase"/>
</dbReference>
<proteinExistence type="predicted"/>
<sequence length="373" mass="43127">MSIKGVEKIMNPFNPSFGRVPAIFLDRNDIVRNLAEELSNLHSPYQTTLVYGLRGTGKTAFLTDISKVMQEKSNWIVVNMSLGMDLFSTLIQSIYNKMPSKLKLKMNQINGISFTAFGIKLDFDSKELLTPNYQVLLESVLKILKDNGISVLITLDEVNSTEELRKFVAVYQILVREEYHLSMIMTGLPDRVSELQNDKVLTFLLRSARIVLEPLNLLSVKNSYAKVFEGAGIKIDNQILNKLTKMTQGYAYAFQLLGYLIWQKNPQVVDERLIDKVIDEFKSQLYRNVYLKIYQELSKVDKQFVNVMAELDFENCPISEIQKKMGKKKNYISMYRRRLIDSQVIKSVERGYVSFTLPYFAEFINENRELYGF</sequence>
<protein>
    <submittedName>
        <fullName evidence="2">ATP-binding protein</fullName>
    </submittedName>
</protein>
<keyword evidence="2" id="KW-0547">Nucleotide-binding</keyword>
<dbReference type="SUPFAM" id="SSF52540">
    <property type="entry name" value="P-loop containing nucleoside triphosphate hydrolases"/>
    <property type="match status" value="1"/>
</dbReference>
<dbReference type="PANTHER" id="PTHR34301:SF8">
    <property type="entry name" value="ATPASE DOMAIN-CONTAINING PROTEIN"/>
    <property type="match status" value="1"/>
</dbReference>
<gene>
    <name evidence="2" type="ORF">GKC33_04545</name>
</gene>
<name>A0A7X2MEN1_9LACO</name>
<feature type="domain" description="KAP NTPase" evidence="1">
    <location>
        <begin position="27"/>
        <end position="165"/>
    </location>
</feature>
<evidence type="ECO:0000259" key="1">
    <source>
        <dbReference type="Pfam" id="PF07693"/>
    </source>
</evidence>
<evidence type="ECO:0000313" key="2">
    <source>
        <dbReference type="EMBL" id="MSE08009.1"/>
    </source>
</evidence>
<accession>A0A7X2MEN1</accession>
<dbReference type="Pfam" id="PF07693">
    <property type="entry name" value="KAP_NTPase"/>
    <property type="match status" value="1"/>
</dbReference>
<dbReference type="EMBL" id="WKKX01000139">
    <property type="protein sequence ID" value="MSE08009.1"/>
    <property type="molecule type" value="Genomic_DNA"/>
</dbReference>
<reference evidence="2 3" key="1">
    <citation type="submission" date="2019-11" db="EMBL/GenBank/DDBJ databases">
        <title>Draft Genome Sequence of Plant Growth-Promoting Rhizosphere-Associated Bacteria.</title>
        <authorList>
            <person name="Vasilyev I.Y."/>
            <person name="Radchenko V."/>
            <person name="Ilnitskaya E.V."/>
        </authorList>
    </citation>
    <scope>NUCLEOTIDE SEQUENCE [LARGE SCALE GENOMIC DNA]</scope>
    <source>
        <strain evidence="2 3">VRA_01-1sq_f</strain>
    </source>
</reference>
<organism evidence="2 3">
    <name type="scientific">Ligilactobacillus salivarius</name>
    <dbReference type="NCBI Taxonomy" id="1624"/>
    <lineage>
        <taxon>Bacteria</taxon>
        <taxon>Bacillati</taxon>
        <taxon>Bacillota</taxon>
        <taxon>Bacilli</taxon>
        <taxon>Lactobacillales</taxon>
        <taxon>Lactobacillaceae</taxon>
        <taxon>Ligilactobacillus</taxon>
    </lineage>
</organism>
<dbReference type="Proteomes" id="UP000467635">
    <property type="component" value="Unassembled WGS sequence"/>
</dbReference>
<dbReference type="AlphaFoldDB" id="A0A7X2MEN1"/>
<comment type="caution">
    <text evidence="2">The sequence shown here is derived from an EMBL/GenBank/DDBJ whole genome shotgun (WGS) entry which is preliminary data.</text>
</comment>
<dbReference type="Gene3D" id="3.40.50.300">
    <property type="entry name" value="P-loop containing nucleotide triphosphate hydrolases"/>
    <property type="match status" value="1"/>
</dbReference>